<dbReference type="GO" id="GO:0050661">
    <property type="term" value="F:NADP binding"/>
    <property type="evidence" value="ECO:0007669"/>
    <property type="project" value="TreeGrafter"/>
</dbReference>
<dbReference type="GO" id="GO:0009423">
    <property type="term" value="P:chorismate biosynthetic process"/>
    <property type="evidence" value="ECO:0007669"/>
    <property type="project" value="TreeGrafter"/>
</dbReference>
<dbReference type="RefSeq" id="WP_188440843.1">
    <property type="nucleotide sequence ID" value="NZ_BMGK01000005.1"/>
</dbReference>
<dbReference type="Gene3D" id="3.40.50.720">
    <property type="entry name" value="NAD(P)-binding Rossmann-like Domain"/>
    <property type="match status" value="1"/>
</dbReference>
<dbReference type="PANTHER" id="PTHR21089:SF1">
    <property type="entry name" value="BIFUNCTIONAL 3-DEHYDROQUINATE DEHYDRATASE_SHIKIMATE DEHYDROGENASE, CHLOROPLASTIC"/>
    <property type="match status" value="1"/>
</dbReference>
<dbReference type="GO" id="GO:0019632">
    <property type="term" value="P:shikimate metabolic process"/>
    <property type="evidence" value="ECO:0007669"/>
    <property type="project" value="TreeGrafter"/>
</dbReference>
<evidence type="ECO:0000256" key="1">
    <source>
        <dbReference type="ARBA" id="ARBA00004871"/>
    </source>
</evidence>
<dbReference type="SUPFAM" id="SSF53223">
    <property type="entry name" value="Aminoacid dehydrogenase-like, N-terminal domain"/>
    <property type="match status" value="1"/>
</dbReference>
<evidence type="ECO:0000259" key="4">
    <source>
        <dbReference type="Pfam" id="PF08501"/>
    </source>
</evidence>
<evidence type="ECO:0000313" key="5">
    <source>
        <dbReference type="EMBL" id="GGD90888.1"/>
    </source>
</evidence>
<evidence type="ECO:0000256" key="2">
    <source>
        <dbReference type="ARBA" id="ARBA00023002"/>
    </source>
</evidence>
<dbReference type="Gene3D" id="3.40.50.10860">
    <property type="entry name" value="Leucine Dehydrogenase, chain A, domain 1"/>
    <property type="match status" value="1"/>
</dbReference>
<dbReference type="EMBL" id="BMGK01000005">
    <property type="protein sequence ID" value="GGD90888.1"/>
    <property type="molecule type" value="Genomic_DNA"/>
</dbReference>
<dbReference type="InterPro" id="IPR013708">
    <property type="entry name" value="Shikimate_DH-bd_N"/>
</dbReference>
<dbReference type="GO" id="GO:0005829">
    <property type="term" value="C:cytosol"/>
    <property type="evidence" value="ECO:0007669"/>
    <property type="project" value="TreeGrafter"/>
</dbReference>
<organism evidence="5 6">
    <name type="scientific">Planktosalinus lacus</name>
    <dbReference type="NCBI Taxonomy" id="1526573"/>
    <lineage>
        <taxon>Bacteria</taxon>
        <taxon>Pseudomonadati</taxon>
        <taxon>Bacteroidota</taxon>
        <taxon>Flavobacteriia</taxon>
        <taxon>Flavobacteriales</taxon>
        <taxon>Flavobacteriaceae</taxon>
        <taxon>Planktosalinus</taxon>
    </lineage>
</organism>
<reference evidence="5" key="2">
    <citation type="submission" date="2020-09" db="EMBL/GenBank/DDBJ databases">
        <authorList>
            <person name="Sun Q."/>
            <person name="Zhou Y."/>
        </authorList>
    </citation>
    <scope>NUCLEOTIDE SEQUENCE</scope>
    <source>
        <strain evidence="5">CGMCC 1.12924</strain>
    </source>
</reference>
<accession>A0A8J2V980</accession>
<protein>
    <submittedName>
        <fullName evidence="5">Shikimate 5-dehydrogenase</fullName>
    </submittedName>
</protein>
<dbReference type="PANTHER" id="PTHR21089">
    <property type="entry name" value="SHIKIMATE DEHYDROGENASE"/>
    <property type="match status" value="1"/>
</dbReference>
<dbReference type="CDD" id="cd01065">
    <property type="entry name" value="NAD_bind_Shikimate_DH"/>
    <property type="match status" value="1"/>
</dbReference>
<gene>
    <name evidence="5" type="primary">aroE</name>
    <name evidence="5" type="ORF">GCM10011312_13370</name>
</gene>
<dbReference type="SUPFAM" id="SSF51735">
    <property type="entry name" value="NAD(P)-binding Rossmann-fold domains"/>
    <property type="match status" value="1"/>
</dbReference>
<name>A0A8J2V980_9FLAO</name>
<keyword evidence="3" id="KW-0057">Aromatic amino acid biosynthesis</keyword>
<sequence length="243" mass="27539">MATYGLLGKNISYSFSKPYFESFFQSKNLHHQYLNFDISKIEEITTVLKSHPDLKGLNVTIPYKEQILSFLYKTDKEAKRIGAVNTVKISKKGNLIGYNSDHYGFAKSLSEHFPLTDKTALILGSGGASKAIAYVLNNLNFKYTFVSREKNKTNFSYNELTTEIIANHKLIINCTPLGTSPNINGYPNIPYKGISDKHLLFDLIYNPKLTIFLKLGKDQGARIVNGEAMLKYQAMKSWEIWNS</sequence>
<comment type="caution">
    <text evidence="5">The sequence shown here is derived from an EMBL/GenBank/DDBJ whole genome shotgun (WGS) entry which is preliminary data.</text>
</comment>
<dbReference type="InterPro" id="IPR046346">
    <property type="entry name" value="Aminoacid_DH-like_N_sf"/>
</dbReference>
<keyword evidence="2" id="KW-0560">Oxidoreductase</keyword>
<dbReference type="AlphaFoldDB" id="A0A8J2V980"/>
<dbReference type="InterPro" id="IPR022893">
    <property type="entry name" value="Shikimate_DH_fam"/>
</dbReference>
<dbReference type="InterPro" id="IPR036291">
    <property type="entry name" value="NAD(P)-bd_dom_sf"/>
</dbReference>
<evidence type="ECO:0000256" key="3">
    <source>
        <dbReference type="ARBA" id="ARBA00023141"/>
    </source>
</evidence>
<feature type="domain" description="Shikimate dehydrogenase substrate binding N-terminal" evidence="4">
    <location>
        <begin position="6"/>
        <end position="87"/>
    </location>
</feature>
<dbReference type="Proteomes" id="UP000652231">
    <property type="component" value="Unassembled WGS sequence"/>
</dbReference>
<dbReference type="GO" id="GO:0009073">
    <property type="term" value="P:aromatic amino acid family biosynthetic process"/>
    <property type="evidence" value="ECO:0007669"/>
    <property type="project" value="UniProtKB-KW"/>
</dbReference>
<evidence type="ECO:0000313" key="6">
    <source>
        <dbReference type="Proteomes" id="UP000652231"/>
    </source>
</evidence>
<dbReference type="GO" id="GO:0004764">
    <property type="term" value="F:shikimate 3-dehydrogenase (NADP+) activity"/>
    <property type="evidence" value="ECO:0007669"/>
    <property type="project" value="InterPro"/>
</dbReference>
<comment type="pathway">
    <text evidence="1">Metabolic intermediate biosynthesis; chorismate biosynthesis; chorismate from D-erythrose 4-phosphate and phosphoenolpyruvate: step 4/7.</text>
</comment>
<dbReference type="Pfam" id="PF08501">
    <property type="entry name" value="Shikimate_dh_N"/>
    <property type="match status" value="1"/>
</dbReference>
<keyword evidence="6" id="KW-1185">Reference proteome</keyword>
<reference evidence="5" key="1">
    <citation type="journal article" date="2014" name="Int. J. Syst. Evol. Microbiol.">
        <title>Complete genome sequence of Corynebacterium casei LMG S-19264T (=DSM 44701T), isolated from a smear-ripened cheese.</title>
        <authorList>
            <consortium name="US DOE Joint Genome Institute (JGI-PGF)"/>
            <person name="Walter F."/>
            <person name="Albersmeier A."/>
            <person name="Kalinowski J."/>
            <person name="Ruckert C."/>
        </authorList>
    </citation>
    <scope>NUCLEOTIDE SEQUENCE</scope>
    <source>
        <strain evidence="5">CGMCC 1.12924</strain>
    </source>
</reference>
<proteinExistence type="predicted"/>
<keyword evidence="3" id="KW-0028">Amino-acid biosynthesis</keyword>